<reference evidence="2 3" key="1">
    <citation type="submission" date="2023-02" db="EMBL/GenBank/DDBJ databases">
        <title>LHISI_Scaffold_Assembly.</title>
        <authorList>
            <person name="Stuart O.P."/>
            <person name="Cleave R."/>
            <person name="Magrath M.J.L."/>
            <person name="Mikheyev A.S."/>
        </authorList>
    </citation>
    <scope>NUCLEOTIDE SEQUENCE [LARGE SCALE GENOMIC DNA]</scope>
    <source>
        <strain evidence="2">Daus_M_001</strain>
        <tissue evidence="2">Leg muscle</tissue>
    </source>
</reference>
<dbReference type="Proteomes" id="UP001159363">
    <property type="component" value="Chromosome 2"/>
</dbReference>
<comment type="caution">
    <text evidence="2">The sequence shown here is derived from an EMBL/GenBank/DDBJ whole genome shotgun (WGS) entry which is preliminary data.</text>
</comment>
<protein>
    <submittedName>
        <fullName evidence="2">Uncharacterized protein</fullName>
    </submittedName>
</protein>
<gene>
    <name evidence="2" type="ORF">PR048_007193</name>
</gene>
<proteinExistence type="predicted"/>
<organism evidence="2 3">
    <name type="scientific">Dryococelus australis</name>
    <dbReference type="NCBI Taxonomy" id="614101"/>
    <lineage>
        <taxon>Eukaryota</taxon>
        <taxon>Metazoa</taxon>
        <taxon>Ecdysozoa</taxon>
        <taxon>Arthropoda</taxon>
        <taxon>Hexapoda</taxon>
        <taxon>Insecta</taxon>
        <taxon>Pterygota</taxon>
        <taxon>Neoptera</taxon>
        <taxon>Polyneoptera</taxon>
        <taxon>Phasmatodea</taxon>
        <taxon>Verophasmatodea</taxon>
        <taxon>Anareolatae</taxon>
        <taxon>Phasmatidae</taxon>
        <taxon>Eurycanthinae</taxon>
        <taxon>Dryococelus</taxon>
    </lineage>
</organism>
<dbReference type="EMBL" id="JARBHB010000002">
    <property type="protein sequence ID" value="KAJ8894536.1"/>
    <property type="molecule type" value="Genomic_DNA"/>
</dbReference>
<keyword evidence="3" id="KW-1185">Reference proteome</keyword>
<feature type="region of interest" description="Disordered" evidence="1">
    <location>
        <begin position="69"/>
        <end position="88"/>
    </location>
</feature>
<evidence type="ECO:0000313" key="3">
    <source>
        <dbReference type="Proteomes" id="UP001159363"/>
    </source>
</evidence>
<sequence>MLTGGARICLTTTAAVPELVRCGIFSTAAEVMCSLYRVCSCVSAIVYAVRVSAYTCQKAKSKYRNRIRLERASQKRSSDTHKTPYDRVERCRKRKINTKASECVNTPLPDHTFTHYTRTRAESQQLTAENAGSRNPLHRPATCDNHAKQRADIGQPLAGRGSFLTRPATREDRAELGVVSEVEKLPLQGGRSGLDGLAVLITYTASFAVWTFEHFHRLSISTKSLSEAEKLCPAIRHLSKALSFVKASIVVSFCAEKFGVYSTHRSSSASALRKNLNTISAYTRQKAMSRYRNCIRLERASQKQSSDTHKTPYDRVKRCRGRKVNTKASERVNADVFTQNKRPCEDAGDQTVPKWIVCLLVERKLVAPAVLPLYFTSCRSPRSEFTIDSALRSLLAVFCAVVNAPTSVVGRARRLLLLPPSEYARQPEAAQLSMLLRIFNYSVSIAGCMNDITWNNDTKTRMYEAVIRPISTYAAETRADTSII</sequence>
<evidence type="ECO:0000313" key="2">
    <source>
        <dbReference type="EMBL" id="KAJ8894536.1"/>
    </source>
</evidence>
<evidence type="ECO:0000256" key="1">
    <source>
        <dbReference type="SAM" id="MobiDB-lite"/>
    </source>
</evidence>
<name>A0ABQ9ICZ3_9NEOP</name>
<accession>A0ABQ9ICZ3</accession>